<name>A0A7C2BKP9_9CREN</name>
<keyword evidence="1" id="KW-1133">Transmembrane helix</keyword>
<evidence type="ECO:0000313" key="2">
    <source>
        <dbReference type="EMBL" id="HEF87592.1"/>
    </source>
</evidence>
<dbReference type="EMBL" id="DSJT01000023">
    <property type="protein sequence ID" value="HEF87592.1"/>
    <property type="molecule type" value="Genomic_DNA"/>
</dbReference>
<comment type="caution">
    <text evidence="2">The sequence shown here is derived from an EMBL/GenBank/DDBJ whole genome shotgun (WGS) entry which is preliminary data.</text>
</comment>
<accession>A0A7C2BKP9</accession>
<dbReference type="AlphaFoldDB" id="A0A7C2BKP9"/>
<keyword evidence="1" id="KW-0812">Transmembrane</keyword>
<reference evidence="2" key="1">
    <citation type="journal article" date="2020" name="mSystems">
        <title>Genome- and Community-Level Interaction Insights into Carbon Utilization and Element Cycling Functions of Hydrothermarchaeota in Hydrothermal Sediment.</title>
        <authorList>
            <person name="Zhou Z."/>
            <person name="Liu Y."/>
            <person name="Xu W."/>
            <person name="Pan J."/>
            <person name="Luo Z.H."/>
            <person name="Li M."/>
        </authorList>
    </citation>
    <scope>NUCLEOTIDE SEQUENCE [LARGE SCALE GENOMIC DNA]</scope>
    <source>
        <strain evidence="2">SpSt-23</strain>
    </source>
</reference>
<evidence type="ECO:0000256" key="1">
    <source>
        <dbReference type="SAM" id="Phobius"/>
    </source>
</evidence>
<protein>
    <submittedName>
        <fullName evidence="2">Uncharacterized protein</fullName>
    </submittedName>
</protein>
<gene>
    <name evidence="2" type="ORF">ENP55_04765</name>
</gene>
<keyword evidence="1" id="KW-0472">Membrane</keyword>
<organism evidence="2">
    <name type="scientific">Thermosphaera aggregans</name>
    <dbReference type="NCBI Taxonomy" id="54254"/>
    <lineage>
        <taxon>Archaea</taxon>
        <taxon>Thermoproteota</taxon>
        <taxon>Thermoprotei</taxon>
        <taxon>Desulfurococcales</taxon>
        <taxon>Desulfurococcaceae</taxon>
        <taxon>Thermosphaera</taxon>
    </lineage>
</organism>
<feature type="transmembrane region" description="Helical" evidence="1">
    <location>
        <begin position="62"/>
        <end position="80"/>
    </location>
</feature>
<feature type="transmembrane region" description="Helical" evidence="1">
    <location>
        <begin position="20"/>
        <end position="50"/>
    </location>
</feature>
<proteinExistence type="predicted"/>
<sequence length="81" mass="8800">MGFEDAYKIFNALGGVVDKITGVGGVLFLIGFVIVFTIFMGFVVTLLVRAVKMLPNMTPSQFLKFTLIMAISLMIVGLLIP</sequence>